<evidence type="ECO:0000259" key="4">
    <source>
        <dbReference type="Pfam" id="PF00168"/>
    </source>
</evidence>
<evidence type="ECO:0000256" key="3">
    <source>
        <dbReference type="SAM" id="SignalP"/>
    </source>
</evidence>
<sequence length="790" mass="82321">MAAARHKVEAACLLLIVWSWTARAQTVAACVVGADDLADADNGRAGDLDDTYVLTRARGTARECRTSTRANSDSPTWRECCSLGELEPDAVIDFEVFDVDVFRSDELVGRASAEARTAERWLDLTVDGSAAGALRGRLLVRVQVDGAAGVQTVTVPGAAALRAAGAGTGVAVEPANAHPATRLASLEALEWNYAPREYTPAFSPEHSHYTVEIPPEIDVLIVRATSADGADTVLLNDQPMEAGGQSLVRLQDGRADGSAGTLLRLRAAAGAPEYVLRVIAPSPSPPPAHSPPPPASSPRAVAVSAVPAAAPELRAAALGAQRTRVGGAPTDGTQPTGSLFWLSVASSTRAVADADTHLSPELSAATSVYQVVVGCESDAVTVHAVATSPTDAIAAVRADGRPLARSVGRLTASWPLALRDGDLRARRQTASPTLELRVERSAGARALGDAASKLITLVVARPPLAVCEPRVASFAVRRADGSHGSAPLALVQAELAPTTSELALRSPVVIGQLRVELAVSRTCRLRVLELLPVEPGIVLALDGWRAAAPAGARADVALAGPTPRLVSDVLTGPWDRPVFAQWGVRAGANELRIELARADDADSLIRSYIVRAEGVPPANAGARPRARAQLRARVRRALWALLLAVVACVLVASLFCVMLAAAQRCAFALSSGWSHGERKGEELARASRVQPRARVRPAVTLDADADEAGHSAAAESGANTLLAAARDRPLELSATARRALGLDRTSGRTSAVHCPRVVPCPSVLSVLALLTAIALVGWVVQTLSERPSGK</sequence>
<organism evidence="5 6">
    <name type="scientific">Diacronema lutheri</name>
    <name type="common">Unicellular marine alga</name>
    <name type="synonym">Monochrysis lutheri</name>
    <dbReference type="NCBI Taxonomy" id="2081491"/>
    <lineage>
        <taxon>Eukaryota</taxon>
        <taxon>Haptista</taxon>
        <taxon>Haptophyta</taxon>
        <taxon>Pavlovophyceae</taxon>
        <taxon>Pavlovales</taxon>
        <taxon>Pavlovaceae</taxon>
        <taxon>Diacronema</taxon>
    </lineage>
</organism>
<dbReference type="InterPro" id="IPR035892">
    <property type="entry name" value="C2_domain_sf"/>
</dbReference>
<feature type="chain" id="PRO_5035209336" description="C2 domain-containing protein" evidence="3">
    <location>
        <begin position="25"/>
        <end position="790"/>
    </location>
</feature>
<dbReference type="InterPro" id="IPR000008">
    <property type="entry name" value="C2_dom"/>
</dbReference>
<dbReference type="Pfam" id="PF00168">
    <property type="entry name" value="C2"/>
    <property type="match status" value="1"/>
</dbReference>
<keyword evidence="2" id="KW-1133">Transmembrane helix</keyword>
<keyword evidence="6" id="KW-1185">Reference proteome</keyword>
<dbReference type="SUPFAM" id="SSF49562">
    <property type="entry name" value="C2 domain (Calcium/lipid-binding domain, CaLB)"/>
    <property type="match status" value="1"/>
</dbReference>
<feature type="compositionally biased region" description="Pro residues" evidence="1">
    <location>
        <begin position="282"/>
        <end position="296"/>
    </location>
</feature>
<keyword evidence="2" id="KW-0472">Membrane</keyword>
<feature type="region of interest" description="Disordered" evidence="1">
    <location>
        <begin position="280"/>
        <end position="299"/>
    </location>
</feature>
<reference evidence="5" key="1">
    <citation type="submission" date="2021-05" db="EMBL/GenBank/DDBJ databases">
        <title>The genome of the haptophyte Pavlova lutheri (Diacronema luteri, Pavlovales) - a model for lipid biosynthesis in eukaryotic algae.</title>
        <authorList>
            <person name="Hulatt C.J."/>
            <person name="Posewitz M.C."/>
        </authorList>
    </citation>
    <scope>NUCLEOTIDE SEQUENCE</scope>
    <source>
        <strain evidence="5">NIVA-4/92</strain>
    </source>
</reference>
<protein>
    <recommendedName>
        <fullName evidence="4">C2 domain-containing protein</fullName>
    </recommendedName>
</protein>
<feature type="transmembrane region" description="Helical" evidence="2">
    <location>
        <begin position="757"/>
        <end position="780"/>
    </location>
</feature>
<feature type="domain" description="C2" evidence="4">
    <location>
        <begin position="28"/>
        <end position="117"/>
    </location>
</feature>
<dbReference type="EMBL" id="JAGTXO010000003">
    <property type="protein sequence ID" value="KAG8468977.1"/>
    <property type="molecule type" value="Genomic_DNA"/>
</dbReference>
<feature type="signal peptide" evidence="3">
    <location>
        <begin position="1"/>
        <end position="24"/>
    </location>
</feature>
<dbReference type="OrthoDB" id="10627570at2759"/>
<feature type="transmembrane region" description="Helical" evidence="2">
    <location>
        <begin position="637"/>
        <end position="661"/>
    </location>
</feature>
<accession>A0A8J5XV56</accession>
<name>A0A8J5XV56_DIALT</name>
<evidence type="ECO:0000313" key="5">
    <source>
        <dbReference type="EMBL" id="KAG8468977.1"/>
    </source>
</evidence>
<keyword evidence="2" id="KW-0812">Transmembrane</keyword>
<comment type="caution">
    <text evidence="5">The sequence shown here is derived from an EMBL/GenBank/DDBJ whole genome shotgun (WGS) entry which is preliminary data.</text>
</comment>
<dbReference type="AlphaFoldDB" id="A0A8J5XV56"/>
<dbReference type="CDD" id="cd00030">
    <property type="entry name" value="C2"/>
    <property type="match status" value="1"/>
</dbReference>
<evidence type="ECO:0000256" key="2">
    <source>
        <dbReference type="SAM" id="Phobius"/>
    </source>
</evidence>
<proteinExistence type="predicted"/>
<evidence type="ECO:0000313" key="6">
    <source>
        <dbReference type="Proteomes" id="UP000751190"/>
    </source>
</evidence>
<dbReference type="Proteomes" id="UP000751190">
    <property type="component" value="Unassembled WGS sequence"/>
</dbReference>
<evidence type="ECO:0000256" key="1">
    <source>
        <dbReference type="SAM" id="MobiDB-lite"/>
    </source>
</evidence>
<dbReference type="Gene3D" id="2.60.40.150">
    <property type="entry name" value="C2 domain"/>
    <property type="match status" value="1"/>
</dbReference>
<gene>
    <name evidence="5" type="ORF">KFE25_007495</name>
</gene>
<keyword evidence="3" id="KW-0732">Signal</keyword>